<dbReference type="EMBL" id="DSEC01000062">
    <property type="protein sequence ID" value="HER42994.1"/>
    <property type="molecule type" value="Genomic_DNA"/>
</dbReference>
<feature type="non-terminal residue" evidence="2">
    <location>
        <position position="1"/>
    </location>
</feature>
<evidence type="ECO:0000259" key="1">
    <source>
        <dbReference type="Pfam" id="PF07755"/>
    </source>
</evidence>
<dbReference type="InterPro" id="IPR027417">
    <property type="entry name" value="P-loop_NTPase"/>
</dbReference>
<organism evidence="2">
    <name type="scientific">Eiseniibacteriota bacterium</name>
    <dbReference type="NCBI Taxonomy" id="2212470"/>
    <lineage>
        <taxon>Bacteria</taxon>
        <taxon>Candidatus Eiseniibacteriota</taxon>
    </lineage>
</organism>
<proteinExistence type="predicted"/>
<protein>
    <submittedName>
        <fullName evidence="2">DUF1611 domain-containing protein</fullName>
    </submittedName>
</protein>
<comment type="caution">
    <text evidence="2">The sequence shown here is derived from an EMBL/GenBank/DDBJ whole genome shotgun (WGS) entry which is preliminary data.</text>
</comment>
<reference evidence="2" key="1">
    <citation type="journal article" date="2020" name="mSystems">
        <title>Genome- and Community-Level Interaction Insights into Carbon Utilization and Element Cycling Functions of Hydrothermarchaeota in Hydrothermal Sediment.</title>
        <authorList>
            <person name="Zhou Z."/>
            <person name="Liu Y."/>
            <person name="Xu W."/>
            <person name="Pan J."/>
            <person name="Luo Z.H."/>
            <person name="Li M."/>
        </authorList>
    </citation>
    <scope>NUCLEOTIDE SEQUENCE [LARGE SCALE GENOMIC DNA]</scope>
    <source>
        <strain evidence="2">SpSt-1233</strain>
    </source>
</reference>
<dbReference type="AlphaFoldDB" id="A0A7V2F305"/>
<name>A0A7V2F305_UNCEI</name>
<feature type="domain" description="D-glutamate N-acetyltransferase-like C-terminal" evidence="1">
    <location>
        <begin position="2"/>
        <end position="53"/>
    </location>
</feature>
<dbReference type="Proteomes" id="UP000886069">
    <property type="component" value="Unassembled WGS sequence"/>
</dbReference>
<sequence length="67" mass="6931">IQAVEIVSGRPVVAVTVNHEGMEAGEIAAACERITEETGLPAFDVLTEGGDGLAEVLAPLMRRKKGG</sequence>
<dbReference type="Pfam" id="PF07755">
    <property type="entry name" value="DUF1611"/>
    <property type="match status" value="1"/>
</dbReference>
<accession>A0A7V2F305</accession>
<gene>
    <name evidence="2" type="ORF">ENO08_00860</name>
</gene>
<dbReference type="Gene3D" id="3.40.50.300">
    <property type="entry name" value="P-loop containing nucleotide triphosphate hydrolases"/>
    <property type="match status" value="1"/>
</dbReference>
<dbReference type="InterPro" id="IPR035086">
    <property type="entry name" value="DgcN-like_C"/>
</dbReference>
<evidence type="ECO:0000313" key="2">
    <source>
        <dbReference type="EMBL" id="HER42994.1"/>
    </source>
</evidence>